<dbReference type="AlphaFoldDB" id="A0A8J7K0C3"/>
<accession>A0A8J7K0C3</accession>
<comment type="caution">
    <text evidence="1">The sequence shown here is derived from an EMBL/GenBank/DDBJ whole genome shotgun (WGS) entry which is preliminary data.</text>
</comment>
<dbReference type="Proteomes" id="UP000620559">
    <property type="component" value="Unassembled WGS sequence"/>
</dbReference>
<name>A0A8J7K0C3_9CYAN</name>
<sequence length="79" mass="8957">MNFCPCCNDTLLSHISNNHTYWFCPTCWQEMPVCALPNSHSFTEVISNRLSKMHQKIDKSSLSSSKSSMISSELALMQV</sequence>
<organism evidence="1 2">
    <name type="scientific">Plectonema cf. radiosum LEGE 06105</name>
    <dbReference type="NCBI Taxonomy" id="945769"/>
    <lineage>
        <taxon>Bacteria</taxon>
        <taxon>Bacillati</taxon>
        <taxon>Cyanobacteriota</taxon>
        <taxon>Cyanophyceae</taxon>
        <taxon>Oscillatoriophycideae</taxon>
        <taxon>Oscillatoriales</taxon>
        <taxon>Microcoleaceae</taxon>
        <taxon>Plectonema</taxon>
    </lineage>
</organism>
<evidence type="ECO:0000313" key="2">
    <source>
        <dbReference type="Proteomes" id="UP000620559"/>
    </source>
</evidence>
<dbReference type="RefSeq" id="WP_193918287.1">
    <property type="nucleotide sequence ID" value="NZ_JADEWL010000014.1"/>
</dbReference>
<reference evidence="1" key="1">
    <citation type="submission" date="2020-10" db="EMBL/GenBank/DDBJ databases">
        <authorList>
            <person name="Castelo-Branco R."/>
            <person name="Eusebio N."/>
            <person name="Adriana R."/>
            <person name="Vieira A."/>
            <person name="Brugerolle De Fraissinette N."/>
            <person name="Rezende De Castro R."/>
            <person name="Schneider M.P."/>
            <person name="Vasconcelos V."/>
            <person name="Leao P.N."/>
        </authorList>
    </citation>
    <scope>NUCLEOTIDE SEQUENCE</scope>
    <source>
        <strain evidence="1">LEGE 06105</strain>
    </source>
</reference>
<proteinExistence type="predicted"/>
<gene>
    <name evidence="1" type="ORF">IQ247_06655</name>
</gene>
<protein>
    <submittedName>
        <fullName evidence="1">Uncharacterized protein</fullName>
    </submittedName>
</protein>
<keyword evidence="2" id="KW-1185">Reference proteome</keyword>
<evidence type="ECO:0000313" key="1">
    <source>
        <dbReference type="EMBL" id="MBE9212392.1"/>
    </source>
</evidence>
<dbReference type="EMBL" id="JADEWL010000014">
    <property type="protein sequence ID" value="MBE9212392.1"/>
    <property type="molecule type" value="Genomic_DNA"/>
</dbReference>